<dbReference type="AlphaFoldDB" id="A0A1I2LIM4"/>
<dbReference type="InterPro" id="IPR050267">
    <property type="entry name" value="Anti-sigma-factor_SerPK"/>
</dbReference>
<organism evidence="3 4">
    <name type="scientific">Actinacidiphila alni</name>
    <dbReference type="NCBI Taxonomy" id="380248"/>
    <lineage>
        <taxon>Bacteria</taxon>
        <taxon>Bacillati</taxon>
        <taxon>Actinomycetota</taxon>
        <taxon>Actinomycetes</taxon>
        <taxon>Kitasatosporales</taxon>
        <taxon>Streptomycetaceae</taxon>
        <taxon>Actinacidiphila</taxon>
    </lineage>
</organism>
<keyword evidence="1" id="KW-0723">Serine/threonine-protein kinase</keyword>
<dbReference type="CDD" id="cd16936">
    <property type="entry name" value="HATPase_RsbW-like"/>
    <property type="match status" value="1"/>
</dbReference>
<proteinExistence type="predicted"/>
<dbReference type="Pfam" id="PF13581">
    <property type="entry name" value="HATPase_c_2"/>
    <property type="match status" value="1"/>
</dbReference>
<evidence type="ECO:0000313" key="4">
    <source>
        <dbReference type="Proteomes" id="UP000199323"/>
    </source>
</evidence>
<dbReference type="STRING" id="380248.SAMN05216251_12844"/>
<evidence type="ECO:0000256" key="1">
    <source>
        <dbReference type="ARBA" id="ARBA00022527"/>
    </source>
</evidence>
<feature type="domain" description="Histidine kinase/HSP90-like ATPase" evidence="2">
    <location>
        <begin position="15"/>
        <end position="94"/>
    </location>
</feature>
<dbReference type="Proteomes" id="UP000199323">
    <property type="component" value="Unassembled WGS sequence"/>
</dbReference>
<dbReference type="Gene3D" id="3.30.565.10">
    <property type="entry name" value="Histidine kinase-like ATPase, C-terminal domain"/>
    <property type="match status" value="1"/>
</dbReference>
<keyword evidence="3" id="KW-0418">Kinase</keyword>
<dbReference type="InterPro" id="IPR003594">
    <property type="entry name" value="HATPase_dom"/>
</dbReference>
<name>A0A1I2LIM4_9ACTN</name>
<dbReference type="InterPro" id="IPR036890">
    <property type="entry name" value="HATPase_C_sf"/>
</dbReference>
<keyword evidence="3" id="KW-0808">Transferase</keyword>
<dbReference type="EMBL" id="FONG01000028">
    <property type="protein sequence ID" value="SFF77307.1"/>
    <property type="molecule type" value="Genomic_DNA"/>
</dbReference>
<dbReference type="GO" id="GO:0004674">
    <property type="term" value="F:protein serine/threonine kinase activity"/>
    <property type="evidence" value="ECO:0007669"/>
    <property type="project" value="UniProtKB-KW"/>
</dbReference>
<dbReference type="PANTHER" id="PTHR35526:SF3">
    <property type="entry name" value="ANTI-SIGMA-F FACTOR RSBW"/>
    <property type="match status" value="1"/>
</dbReference>
<evidence type="ECO:0000313" key="3">
    <source>
        <dbReference type="EMBL" id="SFF77307.1"/>
    </source>
</evidence>
<keyword evidence="4" id="KW-1185">Reference proteome</keyword>
<evidence type="ECO:0000259" key="2">
    <source>
        <dbReference type="Pfam" id="PF13581"/>
    </source>
</evidence>
<protein>
    <submittedName>
        <fullName evidence="3">Histidine kinase-like ATPase domain-containing protein</fullName>
    </submittedName>
</protein>
<dbReference type="SUPFAM" id="SSF55874">
    <property type="entry name" value="ATPase domain of HSP90 chaperone/DNA topoisomerase II/histidine kinase"/>
    <property type="match status" value="1"/>
</dbReference>
<reference evidence="4" key="1">
    <citation type="submission" date="2016-10" db="EMBL/GenBank/DDBJ databases">
        <authorList>
            <person name="Varghese N."/>
            <person name="Submissions S."/>
        </authorList>
    </citation>
    <scope>NUCLEOTIDE SEQUENCE [LARGE SCALE GENOMIC DNA]</scope>
    <source>
        <strain evidence="4">CGMCC 4.3510</strain>
    </source>
</reference>
<gene>
    <name evidence="3" type="ORF">SAMN05216251_12844</name>
</gene>
<dbReference type="PANTHER" id="PTHR35526">
    <property type="entry name" value="ANTI-SIGMA-F FACTOR RSBW-RELATED"/>
    <property type="match status" value="1"/>
</dbReference>
<sequence>MRISKEFAGTSGAIAAARLLTNSFLRGAGTGGAAVREDTVERAVLVVSELVTNAVRHTDGPCGVELRIDGRAVEISVWDTSSDAPVAMGPDPTRIGRHGMEIVAVLCGGYTVTPRRPGKHVSARLPLDAAGA</sequence>
<dbReference type="RefSeq" id="WP_093717311.1">
    <property type="nucleotide sequence ID" value="NZ_FONG01000028.1"/>
</dbReference>
<accession>A0A1I2LIM4</accession>